<feature type="region of interest" description="Disordered" evidence="1">
    <location>
        <begin position="230"/>
        <end position="275"/>
    </location>
</feature>
<feature type="region of interest" description="Disordered" evidence="1">
    <location>
        <begin position="1917"/>
        <end position="1984"/>
    </location>
</feature>
<proteinExistence type="predicted"/>
<feature type="compositionally biased region" description="Polar residues" evidence="1">
    <location>
        <begin position="918"/>
        <end position="933"/>
    </location>
</feature>
<feature type="compositionally biased region" description="Polar residues" evidence="1">
    <location>
        <begin position="894"/>
        <end position="905"/>
    </location>
</feature>
<evidence type="ECO:0000313" key="2">
    <source>
        <dbReference type="Ensembl" id="ENSSCAP00000005816.1"/>
    </source>
</evidence>
<gene>
    <name evidence="2" type="primary">EXPH5</name>
</gene>
<dbReference type="PANTHER" id="PTHR21469">
    <property type="entry name" value="EXOPHILIN-5"/>
    <property type="match status" value="1"/>
</dbReference>
<feature type="compositionally biased region" description="Basic and acidic residues" evidence="1">
    <location>
        <begin position="1479"/>
        <end position="1493"/>
    </location>
</feature>
<reference evidence="2" key="1">
    <citation type="submission" date="2025-08" db="UniProtKB">
        <authorList>
            <consortium name="Ensembl"/>
        </authorList>
    </citation>
    <scope>IDENTIFICATION</scope>
</reference>
<feature type="region of interest" description="Disordered" evidence="1">
    <location>
        <begin position="973"/>
        <end position="1002"/>
    </location>
</feature>
<feature type="compositionally biased region" description="Polar residues" evidence="1">
    <location>
        <begin position="1700"/>
        <end position="1731"/>
    </location>
</feature>
<dbReference type="Ensembl" id="ENSSCAT00000006654.1">
    <property type="protein sequence ID" value="ENSSCAP00000005816.1"/>
    <property type="gene ID" value="ENSSCAG00000004593.1"/>
</dbReference>
<feature type="region of interest" description="Disordered" evidence="1">
    <location>
        <begin position="1628"/>
        <end position="1749"/>
    </location>
</feature>
<feature type="region of interest" description="Disordered" evidence="1">
    <location>
        <begin position="918"/>
        <end position="939"/>
    </location>
</feature>
<feature type="compositionally biased region" description="Polar residues" evidence="1">
    <location>
        <begin position="1628"/>
        <end position="1637"/>
    </location>
</feature>
<dbReference type="PANTHER" id="PTHR21469:SF4">
    <property type="entry name" value="EXOPHILIN-5"/>
    <property type="match status" value="1"/>
</dbReference>
<feature type="region of interest" description="Disordered" evidence="1">
    <location>
        <begin position="847"/>
        <end position="905"/>
    </location>
</feature>
<sequence length="1984" mass="221529">MLLLRKADKSFKGKGSFQGERSVGLDEGKQQLVKLLKRKKFEKGLQGVTGEWFEEIKRRKYQNYIDVNRMLKPPLEHQLRKSKNTISHYKPVCHIVCPEMSKLDLPDIKDHKEIKMSSRTNPQAQKNTSASFLGFRSPFAWLSSFRRSRKTQSQKQPRYDSSASPPSKVEEMATAEMCNSPMSTETSGQSFDTNQNETMEKSTLEWNEQLEKEIFSVLSDLDDQLAQEQTQDPLDRIVSTSSASNVQSSSAFPTSKRQTVSRGQQRNDWGDMPSTFFPDGMRTLRAKDEHKIFIRPRKLQSAYINWHQTAFQEDCSFGDAVDGNPRLHRRRLSAVSFGRSSEGSLYPPSVTHNSGFRHKACINRDTAGRSYSVCSLRRCPSSVSSDQLSASSLQHPLARESKNGFVPRFGRQNPKRIPLSSIVWNNTPDSSEQAAETMFRTQSLMEFHATDHGRYPSSLETKKYPSYHSKHHYRRSISSSNCFSRVSCPDKATSPLPFDNWENYPVYKSENNLSRSYYRDTASHGKLYANQKNSYGRKDSYPSWADIPQCYSDDVFISPDTSFEAFMANLNDQQWAHTKNAKFGSQRLQNDFHMYSPENTSIKRMTRSANRNFSEFTEGCQPWLSCTSSVSSSGIRTDESVFPNSKNQPEPTRLNRNSVVVTQRSTKADFTHLEKAEGVKQPDEDTLLPSVPQQADTSYINARSFSPNSPASAMWQRDVSHFNTMTSKRQVQATARGDTAKIYTSNGDKRNVEMKEYDCPPNNAFSQLPCTFPADGSRKEPFLPSQKEWEHNLHYAAQRESIKQDSWSAEALNKATPKRHSSLLNVTSALSTEKLGNCQGMLSCPPELSSSFSQNSPQALSHKDNSKCLGTLTSSSVNSTVTESQAEGGKTAEVSRTSVSKEIPQKTLQNASTLVTKDCNGQFTTSSPRNGNAGNIYMHGFDGEPNTSENSLSYFCLEKGAEKMRSTSPCIRRFHKQDSSPRHSSSCSITGSPGRNSSKSSDPLVIYYTLPRKSASIAGSIMSETPISLPRESRGTYDCLRSETLHRADTSYSNQRDVSCLDPKCSFLTSASLNAATSNKHYHSPLSKNSNDSVSSSTSVGLTDRCKHLSRRESSVFPDYKEGGNFLQKYKTTSTFTVCVDEDHVKYHELVSIYYTLPRRHSKTFCSLFRGNSEDADLPCPKETAQSPRIQNKKNEGHVSLANVFFPTTSEKEVPSYSSDQVSSVLVTPQNVRTAVDSEEENSHLSPSSENSVTMVPNKKDNSACLPLAENVLSDVVTKEISFGGPQSPAVVAKSGKVISDASSSQKAEIHVKEKKEILQRATPLMSTLSTPSKPARHLEKPLYSNSTNKNIVQKGSSETCSQPPKVNKKNLNSLFIRSREKSSLGRSDNKEHADVPLTPVEDMYRDSAQVKQRVDVLHRTTPLCNNKFSGLQLRADSSRKKENGSKFCSKVLPESPSKASEVRTASSADPFLQLDKVASTDEVKNSKTKREQNSQSSHMGKVYSGFQESERHNEGNLNIKDKVPRVTQDQNITQSAEEENKLLSDCTRDKVKDIEKRKNRPSIKNKLAAVYKTSRKFSSKNLPPKPHISNIFSQNDGSATSLEVNMSLDSLISMDSHQPFLELDNENQNHSLNSDKNTPRPRTVDNKKTENQNDPSFLVNSKRKPFTSSYTQKEAISPQKTAVKVENRPRLATLFPDKSVTTRNKNSQTLDLGLESKSQPIAPSATTSYPQDEEKGRASSHTCAPPSPLLTDKNSNTCVNSCLQADTCPGQNLTSQTVLGQHQNTSQPASLENANLNSYQLCKSHAKSQRERHLSEGICARDSLETSASGSNILPKDGIHGKRFKSYSELLSCDENENWASDDEKCYSTRNLMYPSVEFGIFGKEQQLAFLENIKRSLTEGRLWRPCLLNNPGAFRDTESSSVNRAELLSSSSAGSKMSSAASSPRELTDTYGEDPAAYSDSDSDTTTDDEYYLDEIDKESEL</sequence>
<feature type="region of interest" description="Disordered" evidence="1">
    <location>
        <begin position="1234"/>
        <end position="1256"/>
    </location>
</feature>
<feature type="compositionally biased region" description="Polar residues" evidence="1">
    <location>
        <begin position="982"/>
        <end position="1001"/>
    </location>
</feature>
<feature type="region of interest" description="Disordered" evidence="1">
    <location>
        <begin position="146"/>
        <end position="201"/>
    </location>
</feature>
<dbReference type="InterPro" id="IPR039916">
    <property type="entry name" value="EXPH5"/>
</dbReference>
<evidence type="ECO:0000313" key="3">
    <source>
        <dbReference type="Proteomes" id="UP000694409"/>
    </source>
</evidence>
<feature type="compositionally biased region" description="Polar residues" evidence="1">
    <location>
        <begin position="1667"/>
        <end position="1681"/>
    </location>
</feature>
<protein>
    <submittedName>
        <fullName evidence="2">Exophilin 5</fullName>
    </submittedName>
</protein>
<feature type="compositionally biased region" description="Low complexity" evidence="1">
    <location>
        <begin position="1931"/>
        <end position="1945"/>
    </location>
</feature>
<feature type="compositionally biased region" description="Acidic residues" evidence="1">
    <location>
        <begin position="1963"/>
        <end position="1984"/>
    </location>
</feature>
<reference evidence="2" key="2">
    <citation type="submission" date="2025-09" db="UniProtKB">
        <authorList>
            <consortium name="Ensembl"/>
        </authorList>
    </citation>
    <scope>IDENTIFICATION</scope>
</reference>
<keyword evidence="3" id="KW-1185">Reference proteome</keyword>
<organism evidence="2 3">
    <name type="scientific">Serinus canaria</name>
    <name type="common">Island canary</name>
    <name type="synonym">Fringilla canaria</name>
    <dbReference type="NCBI Taxonomy" id="9135"/>
    <lineage>
        <taxon>Eukaryota</taxon>
        <taxon>Metazoa</taxon>
        <taxon>Chordata</taxon>
        <taxon>Craniata</taxon>
        <taxon>Vertebrata</taxon>
        <taxon>Euteleostomi</taxon>
        <taxon>Archelosauria</taxon>
        <taxon>Archosauria</taxon>
        <taxon>Dinosauria</taxon>
        <taxon>Saurischia</taxon>
        <taxon>Theropoda</taxon>
        <taxon>Coelurosauria</taxon>
        <taxon>Aves</taxon>
        <taxon>Neognathae</taxon>
        <taxon>Neoaves</taxon>
        <taxon>Telluraves</taxon>
        <taxon>Australaves</taxon>
        <taxon>Passeriformes</taxon>
        <taxon>Passeroidea</taxon>
        <taxon>Fringillidae</taxon>
        <taxon>Carduelinae</taxon>
        <taxon>Serinus</taxon>
    </lineage>
</organism>
<name>A0A8C9MN05_SERCA</name>
<feature type="compositionally biased region" description="Polar residues" evidence="1">
    <location>
        <begin position="251"/>
        <end position="267"/>
    </location>
</feature>
<feature type="compositionally biased region" description="Polar residues" evidence="1">
    <location>
        <begin position="1244"/>
        <end position="1255"/>
    </location>
</feature>
<dbReference type="Proteomes" id="UP000694409">
    <property type="component" value="Unassembled WGS sequence"/>
</dbReference>
<evidence type="ECO:0000256" key="1">
    <source>
        <dbReference type="SAM" id="MobiDB-lite"/>
    </source>
</evidence>
<feature type="compositionally biased region" description="Polar residues" evidence="1">
    <location>
        <begin position="153"/>
        <end position="165"/>
    </location>
</feature>
<feature type="compositionally biased region" description="Basic and acidic residues" evidence="1">
    <location>
        <begin position="1643"/>
        <end position="1652"/>
    </location>
</feature>
<feature type="compositionally biased region" description="Low complexity" evidence="1">
    <location>
        <begin position="239"/>
        <end position="250"/>
    </location>
</feature>
<feature type="compositionally biased region" description="Polar residues" evidence="1">
    <location>
        <begin position="848"/>
        <end position="859"/>
    </location>
</feature>
<feature type="compositionally biased region" description="Polar residues" evidence="1">
    <location>
        <begin position="180"/>
        <end position="197"/>
    </location>
</feature>
<feature type="compositionally biased region" description="Low complexity" evidence="1">
    <location>
        <begin position="871"/>
        <end position="884"/>
    </location>
</feature>
<accession>A0A8C9MN05</accession>
<dbReference type="GeneTree" id="ENSGT00390000011087"/>
<feature type="region of interest" description="Disordered" evidence="1">
    <location>
        <begin position="1436"/>
        <end position="1502"/>
    </location>
</feature>